<dbReference type="Proteomes" id="UP000535491">
    <property type="component" value="Unassembled WGS sequence"/>
</dbReference>
<protein>
    <submittedName>
        <fullName evidence="2">ABC transporter permease</fullName>
    </submittedName>
</protein>
<proteinExistence type="predicted"/>
<feature type="transmembrane region" description="Helical" evidence="1">
    <location>
        <begin position="213"/>
        <end position="232"/>
    </location>
</feature>
<feature type="transmembrane region" description="Helical" evidence="1">
    <location>
        <begin position="16"/>
        <end position="37"/>
    </location>
</feature>
<evidence type="ECO:0000313" key="2">
    <source>
        <dbReference type="EMBL" id="MBA4495404.1"/>
    </source>
</evidence>
<reference evidence="2 3" key="1">
    <citation type="submission" date="2020-07" db="EMBL/GenBank/DDBJ databases">
        <authorList>
            <person name="Feng H."/>
        </authorList>
    </citation>
    <scope>NUCLEOTIDE SEQUENCE [LARGE SCALE GENOMIC DNA]</scope>
    <source>
        <strain evidence="3">s-10</strain>
    </source>
</reference>
<accession>A0A7W1WSY6</accession>
<keyword evidence="1" id="KW-0812">Transmembrane</keyword>
<keyword evidence="1" id="KW-0472">Membrane</keyword>
<sequence>MKNIIKADGMKLKRTWVFWTILMTPLFLTGFLAVVYAARGDILKPHGWTGLIAWANYFLPLTVLLGITLLASMLASIEHDARSWKQSFAFPLSKSRLFISKFIWVNICLILSAILTVIGLTILGLLIQFEERVPWTLLLKEAFFPYLASVSVISIQVWLSLNIKNQAVPILIGSLGAMISLFLAYAPQPVFHLLPWAYPPLASPLNEGMYTQWAWIGIALGGLLLWIGASHFSKRELT</sequence>
<dbReference type="Pfam" id="PF12730">
    <property type="entry name" value="ABC2_membrane_4"/>
    <property type="match status" value="1"/>
</dbReference>
<dbReference type="RefSeq" id="WP_181752818.1">
    <property type="nucleotide sequence ID" value="NZ_JACEIQ010000015.1"/>
</dbReference>
<comment type="caution">
    <text evidence="2">The sequence shown here is derived from an EMBL/GenBank/DDBJ whole genome shotgun (WGS) entry which is preliminary data.</text>
</comment>
<dbReference type="EMBL" id="JACEIQ010000015">
    <property type="protein sequence ID" value="MBA4495404.1"/>
    <property type="molecule type" value="Genomic_DNA"/>
</dbReference>
<dbReference type="AlphaFoldDB" id="A0A7W1WSY6"/>
<keyword evidence="3" id="KW-1185">Reference proteome</keyword>
<evidence type="ECO:0000256" key="1">
    <source>
        <dbReference type="SAM" id="Phobius"/>
    </source>
</evidence>
<organism evidence="2 3">
    <name type="scientific">Paenactinomyces guangxiensis</name>
    <dbReference type="NCBI Taxonomy" id="1490290"/>
    <lineage>
        <taxon>Bacteria</taxon>
        <taxon>Bacillati</taxon>
        <taxon>Bacillota</taxon>
        <taxon>Bacilli</taxon>
        <taxon>Bacillales</taxon>
        <taxon>Thermoactinomycetaceae</taxon>
        <taxon>Paenactinomyces</taxon>
    </lineage>
</organism>
<feature type="transmembrane region" description="Helical" evidence="1">
    <location>
        <begin position="57"/>
        <end position="77"/>
    </location>
</feature>
<name>A0A7W1WSY6_9BACL</name>
<gene>
    <name evidence="2" type="ORF">H1191_13935</name>
</gene>
<keyword evidence="1" id="KW-1133">Transmembrane helix</keyword>
<dbReference type="CDD" id="cd21809">
    <property type="entry name" value="ABC-2_lan_permease-like"/>
    <property type="match status" value="1"/>
</dbReference>
<feature type="transmembrane region" description="Helical" evidence="1">
    <location>
        <begin position="98"/>
        <end position="123"/>
    </location>
</feature>
<feature type="transmembrane region" description="Helical" evidence="1">
    <location>
        <begin position="168"/>
        <end position="186"/>
    </location>
</feature>
<feature type="transmembrane region" description="Helical" evidence="1">
    <location>
        <begin position="143"/>
        <end position="161"/>
    </location>
</feature>
<evidence type="ECO:0000313" key="3">
    <source>
        <dbReference type="Proteomes" id="UP000535491"/>
    </source>
</evidence>